<feature type="domain" description="UPF0113" evidence="1">
    <location>
        <begin position="97"/>
        <end position="162"/>
    </location>
</feature>
<proteinExistence type="predicted"/>
<dbReference type="EMBL" id="DTBJ01000020">
    <property type="protein sequence ID" value="HGM58493.1"/>
    <property type="molecule type" value="Genomic_DNA"/>
</dbReference>
<dbReference type="InterPro" id="IPR005155">
    <property type="entry name" value="UPF0113_PUA"/>
</dbReference>
<dbReference type="Pfam" id="PF03657">
    <property type="entry name" value="UPF0113"/>
    <property type="match status" value="1"/>
</dbReference>
<dbReference type="Gene3D" id="2.30.130.10">
    <property type="entry name" value="PUA domain"/>
    <property type="match status" value="1"/>
</dbReference>
<evidence type="ECO:0000259" key="1">
    <source>
        <dbReference type="Pfam" id="PF03657"/>
    </source>
</evidence>
<sequence>MKKIKLRIGSLNKRHYRELYHYLENILRVDPLKYIPSKLYYTCFDEICFIHEEAGRLNKASLIYSGLWIGLIINDNVYLSPQLYEKIYYDTGFKASIIVNDIATKNFLYGRDILEESILEKYPPLSNPISVVDHRDRRVIGVAEYVGKGIYKNIYDLGWFLRIFG</sequence>
<reference evidence="2" key="1">
    <citation type="journal article" date="2020" name="mSystems">
        <title>Genome- and Community-Level Interaction Insights into Carbon Utilization and Element Cycling Functions of Hydrothermarchaeota in Hydrothermal Sediment.</title>
        <authorList>
            <person name="Zhou Z."/>
            <person name="Liu Y."/>
            <person name="Xu W."/>
            <person name="Pan J."/>
            <person name="Luo Z.H."/>
            <person name="Li M."/>
        </authorList>
    </citation>
    <scope>NUCLEOTIDE SEQUENCE [LARGE SCALE GENOMIC DNA]</scope>
    <source>
        <strain evidence="2">SpSt-642</strain>
    </source>
</reference>
<comment type="caution">
    <text evidence="2">The sequence shown here is derived from an EMBL/GenBank/DDBJ whole genome shotgun (WGS) entry which is preliminary data.</text>
</comment>
<evidence type="ECO:0000313" key="2">
    <source>
        <dbReference type="EMBL" id="HGM58493.1"/>
    </source>
</evidence>
<name>A0A7C4D9V1_STAMA</name>
<dbReference type="AlphaFoldDB" id="A0A7C4D9V1"/>
<accession>A0A7C4D9V1</accession>
<protein>
    <recommendedName>
        <fullName evidence="1">UPF0113 domain-containing protein</fullName>
    </recommendedName>
</protein>
<gene>
    <name evidence="2" type="ORF">ENU14_02755</name>
</gene>
<organism evidence="2">
    <name type="scientific">Staphylothermus marinus</name>
    <dbReference type="NCBI Taxonomy" id="2280"/>
    <lineage>
        <taxon>Archaea</taxon>
        <taxon>Thermoproteota</taxon>
        <taxon>Thermoprotei</taxon>
        <taxon>Desulfurococcales</taxon>
        <taxon>Desulfurococcaceae</taxon>
        <taxon>Staphylothermus</taxon>
    </lineage>
</organism>
<dbReference type="GO" id="GO:0003723">
    <property type="term" value="F:RNA binding"/>
    <property type="evidence" value="ECO:0007669"/>
    <property type="project" value="InterPro"/>
</dbReference>
<dbReference type="InterPro" id="IPR036974">
    <property type="entry name" value="PUA_sf"/>
</dbReference>